<organism evidence="4 5">
    <name type="scientific">Vitis vinifera</name>
    <name type="common">Grape</name>
    <dbReference type="NCBI Taxonomy" id="29760"/>
    <lineage>
        <taxon>Eukaryota</taxon>
        <taxon>Viridiplantae</taxon>
        <taxon>Streptophyta</taxon>
        <taxon>Embryophyta</taxon>
        <taxon>Tracheophyta</taxon>
        <taxon>Spermatophyta</taxon>
        <taxon>Magnoliopsida</taxon>
        <taxon>eudicotyledons</taxon>
        <taxon>Gunneridae</taxon>
        <taxon>Pentapetalae</taxon>
        <taxon>rosids</taxon>
        <taxon>Vitales</taxon>
        <taxon>Vitaceae</taxon>
        <taxon>Viteae</taxon>
        <taxon>Vitis</taxon>
    </lineage>
</organism>
<dbReference type="EMBL" id="QGNW01002603">
    <property type="protein sequence ID" value="RVW15279.1"/>
    <property type="molecule type" value="Genomic_DNA"/>
</dbReference>
<comment type="similarity">
    <text evidence="1">Belongs to the UPF0587 family.</text>
</comment>
<name>A0A438BWC8_VITVI</name>
<keyword evidence="2" id="KW-0479">Metal-binding</keyword>
<protein>
    <submittedName>
        <fullName evidence="4">Uncharacterized protein</fullName>
    </submittedName>
</protein>
<keyword evidence="3" id="KW-0862">Zinc</keyword>
<dbReference type="Proteomes" id="UP000288805">
    <property type="component" value="Unassembled WGS sequence"/>
</dbReference>
<evidence type="ECO:0000256" key="2">
    <source>
        <dbReference type="ARBA" id="ARBA00022723"/>
    </source>
</evidence>
<dbReference type="Pfam" id="PF05907">
    <property type="entry name" value="CXXC_Zn-b_euk"/>
    <property type="match status" value="1"/>
</dbReference>
<accession>A0A438BWC8</accession>
<dbReference type="SUPFAM" id="SSF141678">
    <property type="entry name" value="MAL13P1.257-like"/>
    <property type="match status" value="1"/>
</dbReference>
<reference evidence="4 5" key="1">
    <citation type="journal article" date="2018" name="PLoS Genet.">
        <title>Population sequencing reveals clonal diversity and ancestral inbreeding in the grapevine cultivar Chardonnay.</title>
        <authorList>
            <person name="Roach M.J."/>
            <person name="Johnson D.L."/>
            <person name="Bohlmann J."/>
            <person name="van Vuuren H.J."/>
            <person name="Jones S.J."/>
            <person name="Pretorius I.S."/>
            <person name="Schmidt S.A."/>
            <person name="Borneman A.R."/>
        </authorList>
    </citation>
    <scope>NUCLEOTIDE SEQUENCE [LARGE SCALE GENOMIC DNA]</scope>
    <source>
        <strain evidence="5">cv. Chardonnay</strain>
        <tissue evidence="4">Leaf</tissue>
    </source>
</reference>
<gene>
    <name evidence="4" type="ORF">CK203_081983</name>
</gene>
<comment type="caution">
    <text evidence="4">The sequence shown here is derived from an EMBL/GenBank/DDBJ whole genome shotgun (WGS) entry which is preliminary data.</text>
</comment>
<dbReference type="AlphaFoldDB" id="A0A438BWC8"/>
<evidence type="ECO:0000256" key="1">
    <source>
        <dbReference type="ARBA" id="ARBA00007818"/>
    </source>
</evidence>
<sequence length="139" mass="15676">MPKVMLVVSTEMRNIALLQPRAGSDDTPINYFFQVKYEQCGWVSLEEDCISLGFKEKPTCDGCDRQCIISLITCHGNPLSGLHCREVRLTLFNCDGLIPMTYSFNGGWLATSDKEIHVDLVGREYRNVIDGKEVKITNL</sequence>
<dbReference type="InterPro" id="IPR008584">
    <property type="entry name" value="CXXC_Zn-binding_euk"/>
</dbReference>
<evidence type="ECO:0000313" key="5">
    <source>
        <dbReference type="Proteomes" id="UP000288805"/>
    </source>
</evidence>
<evidence type="ECO:0000313" key="4">
    <source>
        <dbReference type="EMBL" id="RVW15279.1"/>
    </source>
</evidence>
<evidence type="ECO:0000256" key="3">
    <source>
        <dbReference type="ARBA" id="ARBA00022833"/>
    </source>
</evidence>
<proteinExistence type="inferred from homology"/>
<dbReference type="PANTHER" id="PTHR12857:SF0">
    <property type="entry name" value="CXXC MOTIF CONTAINING ZINC BINDING PROTEIN"/>
    <property type="match status" value="1"/>
</dbReference>
<dbReference type="GO" id="GO:0046872">
    <property type="term" value="F:metal ion binding"/>
    <property type="evidence" value="ECO:0007669"/>
    <property type="project" value="UniProtKB-KW"/>
</dbReference>
<dbReference type="PANTHER" id="PTHR12857">
    <property type="entry name" value="CXXC MOTIF CONTAINING ZINC BINDING PROTEIN"/>
    <property type="match status" value="1"/>
</dbReference>